<dbReference type="Proteomes" id="UP000238479">
    <property type="component" value="Chromosome 3"/>
</dbReference>
<evidence type="ECO:0000313" key="3">
    <source>
        <dbReference type="EMBL" id="PRQ41733.1"/>
    </source>
</evidence>
<evidence type="ECO:0008006" key="5">
    <source>
        <dbReference type="Google" id="ProtNLM"/>
    </source>
</evidence>
<feature type="region of interest" description="Disordered" evidence="1">
    <location>
        <begin position="43"/>
        <end position="77"/>
    </location>
</feature>
<organism evidence="3 4">
    <name type="scientific">Rosa chinensis</name>
    <name type="common">China rose</name>
    <dbReference type="NCBI Taxonomy" id="74649"/>
    <lineage>
        <taxon>Eukaryota</taxon>
        <taxon>Viridiplantae</taxon>
        <taxon>Streptophyta</taxon>
        <taxon>Embryophyta</taxon>
        <taxon>Tracheophyta</taxon>
        <taxon>Spermatophyta</taxon>
        <taxon>Magnoliopsida</taxon>
        <taxon>eudicotyledons</taxon>
        <taxon>Gunneridae</taxon>
        <taxon>Pentapetalae</taxon>
        <taxon>rosids</taxon>
        <taxon>fabids</taxon>
        <taxon>Rosales</taxon>
        <taxon>Rosaceae</taxon>
        <taxon>Rosoideae</taxon>
        <taxon>Rosoideae incertae sedis</taxon>
        <taxon>Rosa</taxon>
    </lineage>
</organism>
<accession>A0A2P6R5L9</accession>
<gene>
    <name evidence="3" type="ORF">RchiOBHm_Chr3g0449981</name>
</gene>
<protein>
    <recommendedName>
        <fullName evidence="5">Transmembrane protein</fullName>
    </recommendedName>
</protein>
<evidence type="ECO:0000313" key="4">
    <source>
        <dbReference type="Proteomes" id="UP000238479"/>
    </source>
</evidence>
<proteinExistence type="predicted"/>
<evidence type="ECO:0000256" key="2">
    <source>
        <dbReference type="SAM" id="SignalP"/>
    </source>
</evidence>
<dbReference type="EMBL" id="PDCK01000041">
    <property type="protein sequence ID" value="PRQ41733.1"/>
    <property type="molecule type" value="Genomic_DNA"/>
</dbReference>
<feature type="signal peptide" evidence="2">
    <location>
        <begin position="1"/>
        <end position="22"/>
    </location>
</feature>
<dbReference type="Gramene" id="PRQ41733">
    <property type="protein sequence ID" value="PRQ41733"/>
    <property type="gene ID" value="RchiOBHm_Chr3g0449981"/>
</dbReference>
<keyword evidence="2" id="KW-0732">Signal</keyword>
<dbReference type="OMA" id="VRPQRFF"/>
<dbReference type="AlphaFoldDB" id="A0A2P6R5L9"/>
<name>A0A2P6R5L9_ROSCH</name>
<reference evidence="3 4" key="1">
    <citation type="journal article" date="2018" name="Nat. Genet.">
        <title>The Rosa genome provides new insights in the design of modern roses.</title>
        <authorList>
            <person name="Bendahmane M."/>
        </authorList>
    </citation>
    <scope>NUCLEOTIDE SEQUENCE [LARGE SCALE GENOMIC DNA]</scope>
    <source>
        <strain evidence="4">cv. Old Blush</strain>
    </source>
</reference>
<feature type="chain" id="PRO_5015162495" description="Transmembrane protein" evidence="2">
    <location>
        <begin position="23"/>
        <end position="77"/>
    </location>
</feature>
<feature type="compositionally biased region" description="Pro residues" evidence="1">
    <location>
        <begin position="54"/>
        <end position="77"/>
    </location>
</feature>
<evidence type="ECO:0000256" key="1">
    <source>
        <dbReference type="SAM" id="MobiDB-lite"/>
    </source>
</evidence>
<sequence>MKAYPTLLSVLLICVILLPQYSINYKVEAASEGFSGHSMSKLRVVSNRLRRRSPPPPPKPNPPLHFSPPPPQSPPPE</sequence>
<keyword evidence="4" id="KW-1185">Reference proteome</keyword>
<comment type="caution">
    <text evidence="3">The sequence shown here is derived from an EMBL/GenBank/DDBJ whole genome shotgun (WGS) entry which is preliminary data.</text>
</comment>